<evidence type="ECO:0000313" key="3">
    <source>
        <dbReference type="Proteomes" id="UP000597459"/>
    </source>
</evidence>
<proteinExistence type="predicted"/>
<reference evidence="2" key="1">
    <citation type="submission" date="2019-11" db="EMBL/GenBank/DDBJ databases">
        <title>Description of new Acetobacter species.</title>
        <authorList>
            <person name="Cleenwerck I."/>
            <person name="Sombolestani A.S."/>
        </authorList>
    </citation>
    <scope>NUCLEOTIDE SEQUENCE</scope>
    <source>
        <strain evidence="2">LMG 1626</strain>
    </source>
</reference>
<evidence type="ECO:0000256" key="1">
    <source>
        <dbReference type="SAM" id="MobiDB-lite"/>
    </source>
</evidence>
<protein>
    <submittedName>
        <fullName evidence="2">Uncharacterized protein</fullName>
    </submittedName>
</protein>
<name>A0A967BET0_9PROT</name>
<keyword evidence="3" id="KW-1185">Reference proteome</keyword>
<dbReference type="Proteomes" id="UP000597459">
    <property type="component" value="Unassembled WGS sequence"/>
</dbReference>
<dbReference type="EMBL" id="WOTH01000053">
    <property type="protein sequence ID" value="NHO55187.1"/>
    <property type="molecule type" value="Genomic_DNA"/>
</dbReference>
<dbReference type="AlphaFoldDB" id="A0A967BET0"/>
<feature type="region of interest" description="Disordered" evidence="1">
    <location>
        <begin position="21"/>
        <end position="45"/>
    </location>
</feature>
<accession>A0A967BET0</accession>
<sequence>MTSIISATSHSIADSMRSLYGSQDTATSSEQASGTTVSRQKSSDESVTITLSTEATTKLSQTSATVSDGQVAYYAQFFPTRDGTASTLAAAIVDPGATTISTGLSPDEIAKAARASMDAEYASMTASGKPYDINSEGGVDEDTLMSGLDRSALTAVATNEDGLFTKDEQNIAQSFMIDQEGFAMGLYEGPNDLKSKFIDPFLGNSSARAQADVNFLDKASDYEKGSISWVFSRASAELVYEDEFGKSSLPNDTDQASPFSIVKLILQGMKTMKSNNPSVWTKEDLLAEPWMKGLGGELENLLALQKKKAASTGATS</sequence>
<evidence type="ECO:0000313" key="2">
    <source>
        <dbReference type="EMBL" id="NHO55187.1"/>
    </source>
</evidence>
<gene>
    <name evidence="2" type="ORF">GOB87_14770</name>
</gene>
<dbReference type="RefSeq" id="WP_166318553.1">
    <property type="nucleotide sequence ID" value="NZ_WOTH01000053.1"/>
</dbReference>
<organism evidence="2 3">
    <name type="scientific">Acetobacter estunensis</name>
    <dbReference type="NCBI Taxonomy" id="104097"/>
    <lineage>
        <taxon>Bacteria</taxon>
        <taxon>Pseudomonadati</taxon>
        <taxon>Pseudomonadota</taxon>
        <taxon>Alphaproteobacteria</taxon>
        <taxon>Acetobacterales</taxon>
        <taxon>Acetobacteraceae</taxon>
        <taxon>Acetobacter</taxon>
    </lineage>
</organism>
<comment type="caution">
    <text evidence="2">The sequence shown here is derived from an EMBL/GenBank/DDBJ whole genome shotgun (WGS) entry which is preliminary data.</text>
</comment>